<keyword evidence="1" id="KW-0472">Membrane</keyword>
<feature type="transmembrane region" description="Helical" evidence="1">
    <location>
        <begin position="55"/>
        <end position="73"/>
    </location>
</feature>
<protein>
    <submittedName>
        <fullName evidence="2">Membrane protein</fullName>
    </submittedName>
</protein>
<accession>Q6D7K4</accession>
<proteinExistence type="predicted"/>
<evidence type="ECO:0000256" key="1">
    <source>
        <dbReference type="SAM" id="Phobius"/>
    </source>
</evidence>
<reference evidence="2" key="1">
    <citation type="submission" date="2004-02" db="EMBL/GenBank/DDBJ databases">
        <title>The genome sequence of the enterobacterial phytopathogen Erwinia carotovora subsp. atroseptica SCRI1043 and functional genomic identification of novel virulence factors.</title>
        <authorList>
            <person name="Bell K.S."/>
            <person name="Sebaihia M."/>
            <person name="Pritchard L."/>
            <person name="Holden M."/>
            <person name="Hyman L.J."/>
            <person name="Holeva M.C."/>
            <person name="Thomson N.R."/>
            <person name="Bentley S.D."/>
            <person name="Churcher C."/>
            <person name="Mungall K."/>
            <person name="Atkin R."/>
            <person name="Bason N."/>
            <person name="Brooks K."/>
            <person name="Chillingworth T."/>
            <person name="Clark K."/>
            <person name="Doggett J."/>
            <person name="Fraser A."/>
            <person name="Hance Z."/>
            <person name="Hauser H."/>
            <person name="Jagels K."/>
            <person name="Moule S."/>
            <person name="Norbertczak H."/>
            <person name="Ormond D."/>
            <person name="Price C."/>
            <person name="Quail M.A."/>
            <person name="Sanders M."/>
            <person name="Walker D."/>
            <person name="Whitehead S."/>
            <person name="Salmond G.P.C."/>
            <person name="Birch P.R.J."/>
            <person name="Barrell B.G."/>
            <person name="Parkhill J."/>
            <person name="Toth I.K."/>
        </authorList>
    </citation>
    <scope>NUCLEOTIDE SEQUENCE</scope>
    <source>
        <strain evidence="2">SCRI1043</strain>
    </source>
</reference>
<dbReference type="KEGG" id="eca:ECA1321"/>
<name>Q6D7K4_PECAS</name>
<dbReference type="Proteomes" id="UP000007966">
    <property type="component" value="Chromosome"/>
</dbReference>
<sequence length="226" mass="24653">MLTYPNQLFDFPKRAVMKVLSTYSVTHDFSCVVAPRQNSISKSWRSAMRVQLSKLLLSVALLFCFLTPTYAVGTASFKMSAQTFADRMNANLTKLNIPLKLTISVEKGTSVDDFQHIFNEHVGLIGSIESKSQQLNGIVILNAASESAEATRQNLQIVTAAFSALLGESTLSGENSLESPEVTEMMFGLLQDSQTSGKGVRQIGNVRFMATTNADTDIIFTAEPAL</sequence>
<dbReference type="EMBL" id="BX950851">
    <property type="protein sequence ID" value="CAG74231.1"/>
    <property type="molecule type" value="Genomic_DNA"/>
</dbReference>
<keyword evidence="3" id="KW-1185">Reference proteome</keyword>
<dbReference type="AlphaFoldDB" id="Q6D7K4"/>
<keyword evidence="1" id="KW-0812">Transmembrane</keyword>
<evidence type="ECO:0000313" key="3">
    <source>
        <dbReference type="Proteomes" id="UP000007966"/>
    </source>
</evidence>
<dbReference type="HOGENOM" id="CLU_1342203_0_0_6"/>
<keyword evidence="1" id="KW-1133">Transmembrane helix</keyword>
<gene>
    <name evidence="2" type="ordered locus">ECA1321</name>
</gene>
<dbReference type="eggNOG" id="ENOG5031H6M">
    <property type="taxonomic scope" value="Bacteria"/>
</dbReference>
<evidence type="ECO:0000313" key="2">
    <source>
        <dbReference type="EMBL" id="CAG74231.1"/>
    </source>
</evidence>
<organism evidence="2 3">
    <name type="scientific">Pectobacterium atrosepticum (strain SCRI 1043 / ATCC BAA-672)</name>
    <name type="common">Erwinia carotovora subsp. atroseptica</name>
    <dbReference type="NCBI Taxonomy" id="218491"/>
    <lineage>
        <taxon>Bacteria</taxon>
        <taxon>Pseudomonadati</taxon>
        <taxon>Pseudomonadota</taxon>
        <taxon>Gammaproteobacteria</taxon>
        <taxon>Enterobacterales</taxon>
        <taxon>Pectobacteriaceae</taxon>
        <taxon>Pectobacterium</taxon>
    </lineage>
</organism>